<dbReference type="OrthoDB" id="5597365at2759"/>
<evidence type="ECO:0000256" key="1">
    <source>
        <dbReference type="SAM" id="MobiDB-lite"/>
    </source>
</evidence>
<keyword evidence="3" id="KW-1185">Reference proteome</keyword>
<sequence>MLNRLPRSLGRANVSAAPAPAARRHPPATAKPRRRTPIARSHWLFRNYLSRLPVSAGVGWTVLDLRARRRVPALHGPYIRPPTAPAALFYNLIPLVPRSPLRRIYRPPKDALPPPLAPAPATFPAIYMALLHALYRMDLPTAWRHYEAVARLDAVGHLPETTFYSLLRLIARYYSLGRGNMSLRQAQSWAVLGDFARLGRPLRLPASYDVLIRVLLMSSDRLGASRVLQARIENGLPPTLATLRAFLSRQVDQALPYYLFITHTFVRLGVQPDIVVYQIIAGRARLTRDLNTLGWTFRQAKRYGLNPTPAMYAYLLDVLTRANFRRRSYETLMSYLTSPGFAAVVRSRDQLRHPVRGTTADLLTPLLRNYMQHAPVAWIANLLALMEDLGLQLDWGSLNRLIIRFIIRSDFMYVVRFYEVAQARGGSLDLTTYQALAQFFHEYDAIELAWDLFLRTAVGRPFAASQDGADLADPTLATPVVLGPQALTHLAKLFYGHGRYEAVVAIGQHLWALRVPEYRDLASPLLAALLHMDRRPEALVWYRRYLSAGVNLDPRVLNLLNT</sequence>
<dbReference type="EMBL" id="JANBPT010000433">
    <property type="protein sequence ID" value="KAJ1920859.1"/>
    <property type="molecule type" value="Genomic_DNA"/>
</dbReference>
<accession>A0A9W8A7P0</accession>
<gene>
    <name evidence="2" type="ORF">IWQ60_006899</name>
</gene>
<organism evidence="2 3">
    <name type="scientific">Tieghemiomyces parasiticus</name>
    <dbReference type="NCBI Taxonomy" id="78921"/>
    <lineage>
        <taxon>Eukaryota</taxon>
        <taxon>Fungi</taxon>
        <taxon>Fungi incertae sedis</taxon>
        <taxon>Zoopagomycota</taxon>
        <taxon>Kickxellomycotina</taxon>
        <taxon>Dimargaritomycetes</taxon>
        <taxon>Dimargaritales</taxon>
        <taxon>Dimargaritaceae</taxon>
        <taxon>Tieghemiomyces</taxon>
    </lineage>
</organism>
<dbReference type="AlphaFoldDB" id="A0A9W8A7P0"/>
<protein>
    <submittedName>
        <fullName evidence="2">Uncharacterized protein</fullName>
    </submittedName>
</protein>
<name>A0A9W8A7P0_9FUNG</name>
<evidence type="ECO:0000313" key="3">
    <source>
        <dbReference type="Proteomes" id="UP001150569"/>
    </source>
</evidence>
<evidence type="ECO:0000313" key="2">
    <source>
        <dbReference type="EMBL" id="KAJ1920859.1"/>
    </source>
</evidence>
<reference evidence="2" key="1">
    <citation type="submission" date="2022-07" db="EMBL/GenBank/DDBJ databases">
        <title>Phylogenomic reconstructions and comparative analyses of Kickxellomycotina fungi.</title>
        <authorList>
            <person name="Reynolds N.K."/>
            <person name="Stajich J.E."/>
            <person name="Barry K."/>
            <person name="Grigoriev I.V."/>
            <person name="Crous P."/>
            <person name="Smith M.E."/>
        </authorList>
    </citation>
    <scope>NUCLEOTIDE SEQUENCE</scope>
    <source>
        <strain evidence="2">RSA 861</strain>
    </source>
</reference>
<comment type="caution">
    <text evidence="2">The sequence shown here is derived from an EMBL/GenBank/DDBJ whole genome shotgun (WGS) entry which is preliminary data.</text>
</comment>
<proteinExistence type="predicted"/>
<feature type="region of interest" description="Disordered" evidence="1">
    <location>
        <begin position="1"/>
        <end position="35"/>
    </location>
</feature>
<feature type="compositionally biased region" description="Basic residues" evidence="1">
    <location>
        <begin position="22"/>
        <end position="35"/>
    </location>
</feature>
<dbReference type="Proteomes" id="UP001150569">
    <property type="component" value="Unassembled WGS sequence"/>
</dbReference>